<comment type="caution">
    <text evidence="3">The sequence shown here is derived from an EMBL/GenBank/DDBJ whole genome shotgun (WGS) entry which is preliminary data.</text>
</comment>
<dbReference type="Proteomes" id="UP000284243">
    <property type="component" value="Unassembled WGS sequence"/>
</dbReference>
<name>A0A412TN81_9BACT</name>
<dbReference type="InterPro" id="IPR032149">
    <property type="entry name" value="DUF4988"/>
</dbReference>
<feature type="domain" description="DUF4988" evidence="2">
    <location>
        <begin position="7"/>
        <end position="151"/>
    </location>
</feature>
<sequence length="307" mass="32818">MRKQLLAIENLQYELNVNISALASLVEALNSNKYIVTVTETLRGYEFGMNDGSIIRIYHGEKGMKGEDGELKVPLISVRDSSDGHVYWTMDGRFVRDGAGNCMRADGIKGATGDKGEQGGQGAPGGIPRMQIDMVSGMWEISSDNGKTWELTGVKASGKKGEIGDTGPDGPDGPTGEKGEWGGGILAPHGVEVQNGYVEFTLQDNKKIRLPRILPWRLVFPGGMDYEMRTGEAKQIPFVISGFGGTPSIYAVGDNGWLAEAGPVDEQAGEGFIGVVSPACESVATVLVLLTNGEGKCTTYFLHVVSR</sequence>
<feature type="compositionally biased region" description="Low complexity" evidence="1">
    <location>
        <begin position="165"/>
        <end position="174"/>
    </location>
</feature>
<evidence type="ECO:0000313" key="3">
    <source>
        <dbReference type="EMBL" id="RGU55120.1"/>
    </source>
</evidence>
<reference evidence="3 4" key="1">
    <citation type="submission" date="2018-08" db="EMBL/GenBank/DDBJ databases">
        <title>A genome reference for cultivated species of the human gut microbiota.</title>
        <authorList>
            <person name="Zou Y."/>
            <person name="Xue W."/>
            <person name="Luo G."/>
        </authorList>
    </citation>
    <scope>NUCLEOTIDE SEQUENCE [LARGE SCALE GENOMIC DNA]</scope>
    <source>
        <strain evidence="3 4">AF16-14</strain>
    </source>
</reference>
<gene>
    <name evidence="3" type="ORF">DWW57_13605</name>
</gene>
<evidence type="ECO:0000259" key="2">
    <source>
        <dbReference type="Pfam" id="PF16378"/>
    </source>
</evidence>
<accession>A0A412TN81</accession>
<proteinExistence type="predicted"/>
<evidence type="ECO:0000256" key="1">
    <source>
        <dbReference type="SAM" id="MobiDB-lite"/>
    </source>
</evidence>
<dbReference type="Pfam" id="PF16378">
    <property type="entry name" value="DUF4988"/>
    <property type="match status" value="1"/>
</dbReference>
<organism evidence="3 4">
    <name type="scientific">Odoribacter splanchnicus</name>
    <dbReference type="NCBI Taxonomy" id="28118"/>
    <lineage>
        <taxon>Bacteria</taxon>
        <taxon>Pseudomonadati</taxon>
        <taxon>Bacteroidota</taxon>
        <taxon>Bacteroidia</taxon>
        <taxon>Bacteroidales</taxon>
        <taxon>Odoribacteraceae</taxon>
        <taxon>Odoribacter</taxon>
    </lineage>
</organism>
<protein>
    <recommendedName>
        <fullName evidence="2">DUF4988 domain-containing protein</fullName>
    </recommendedName>
</protein>
<dbReference type="EMBL" id="QRYC01000021">
    <property type="protein sequence ID" value="RGU55120.1"/>
    <property type="molecule type" value="Genomic_DNA"/>
</dbReference>
<dbReference type="AlphaFoldDB" id="A0A412TN81"/>
<evidence type="ECO:0000313" key="4">
    <source>
        <dbReference type="Proteomes" id="UP000284243"/>
    </source>
</evidence>
<feature type="region of interest" description="Disordered" evidence="1">
    <location>
        <begin position="157"/>
        <end position="177"/>
    </location>
</feature>